<organism evidence="2 3">
    <name type="scientific">Rhizophagus irregularis (strain DAOM 181602 / DAOM 197198 / MUCL 43194)</name>
    <name type="common">Arbuscular mycorrhizal fungus</name>
    <name type="synonym">Glomus intraradices</name>
    <dbReference type="NCBI Taxonomy" id="747089"/>
    <lineage>
        <taxon>Eukaryota</taxon>
        <taxon>Fungi</taxon>
        <taxon>Fungi incertae sedis</taxon>
        <taxon>Mucoromycota</taxon>
        <taxon>Glomeromycotina</taxon>
        <taxon>Glomeromycetes</taxon>
        <taxon>Glomerales</taxon>
        <taxon>Glomeraceae</taxon>
        <taxon>Rhizophagus</taxon>
    </lineage>
</organism>
<evidence type="ECO:0000313" key="2">
    <source>
        <dbReference type="EMBL" id="POG61075.1"/>
    </source>
</evidence>
<keyword evidence="1" id="KW-1133">Transmembrane helix</keyword>
<evidence type="ECO:0000256" key="1">
    <source>
        <dbReference type="SAM" id="Phobius"/>
    </source>
</evidence>
<comment type="caution">
    <text evidence="2">The sequence shown here is derived from an EMBL/GenBank/DDBJ whole genome shotgun (WGS) entry which is preliminary data.</text>
</comment>
<feature type="transmembrane region" description="Helical" evidence="1">
    <location>
        <begin position="41"/>
        <end position="63"/>
    </location>
</feature>
<reference evidence="2 3" key="1">
    <citation type="journal article" date="2013" name="Proc. Natl. Acad. Sci. U.S.A.">
        <title>Genome of an arbuscular mycorrhizal fungus provides insight into the oldest plant symbiosis.</title>
        <authorList>
            <person name="Tisserant E."/>
            <person name="Malbreil M."/>
            <person name="Kuo A."/>
            <person name="Kohler A."/>
            <person name="Symeonidi A."/>
            <person name="Balestrini R."/>
            <person name="Charron P."/>
            <person name="Duensing N."/>
            <person name="Frei Dit Frey N."/>
            <person name="Gianinazzi-Pearson V."/>
            <person name="Gilbert L.B."/>
            <person name="Handa Y."/>
            <person name="Herr J.R."/>
            <person name="Hijri M."/>
            <person name="Koul R."/>
            <person name="Kawaguchi M."/>
            <person name="Krajinski F."/>
            <person name="Lammers P.J."/>
            <person name="Masclaux F.G."/>
            <person name="Murat C."/>
            <person name="Morin E."/>
            <person name="Ndikumana S."/>
            <person name="Pagni M."/>
            <person name="Petitpierre D."/>
            <person name="Requena N."/>
            <person name="Rosikiewicz P."/>
            <person name="Riley R."/>
            <person name="Saito K."/>
            <person name="San Clemente H."/>
            <person name="Shapiro H."/>
            <person name="van Tuinen D."/>
            <person name="Becard G."/>
            <person name="Bonfante P."/>
            <person name="Paszkowski U."/>
            <person name="Shachar-Hill Y.Y."/>
            <person name="Tuskan G.A."/>
            <person name="Young P.W."/>
            <person name="Sanders I.R."/>
            <person name="Henrissat B."/>
            <person name="Rensing S.A."/>
            <person name="Grigoriev I.V."/>
            <person name="Corradi N."/>
            <person name="Roux C."/>
            <person name="Martin F."/>
        </authorList>
    </citation>
    <scope>NUCLEOTIDE SEQUENCE [LARGE SCALE GENOMIC DNA]</scope>
    <source>
        <strain evidence="2 3">DAOM 197198</strain>
    </source>
</reference>
<dbReference type="Proteomes" id="UP000018888">
    <property type="component" value="Unassembled WGS sequence"/>
</dbReference>
<dbReference type="EMBL" id="AUPC02000357">
    <property type="protein sequence ID" value="POG61075.1"/>
    <property type="molecule type" value="Genomic_DNA"/>
</dbReference>
<accession>A0A2P4P6R3</accession>
<feature type="transmembrane region" description="Helical" evidence="1">
    <location>
        <begin position="12"/>
        <end position="35"/>
    </location>
</feature>
<name>A0A2P4P6R3_RHIID</name>
<keyword evidence="3" id="KW-1185">Reference proteome</keyword>
<reference evidence="2 3" key="2">
    <citation type="journal article" date="2018" name="New Phytol.">
        <title>High intraspecific genome diversity in the model arbuscular mycorrhizal symbiont Rhizophagus irregularis.</title>
        <authorList>
            <person name="Chen E.C.H."/>
            <person name="Morin E."/>
            <person name="Beaudet D."/>
            <person name="Noel J."/>
            <person name="Yildirir G."/>
            <person name="Ndikumana S."/>
            <person name="Charron P."/>
            <person name="St-Onge C."/>
            <person name="Giorgi J."/>
            <person name="Kruger M."/>
            <person name="Marton T."/>
            <person name="Ropars J."/>
            <person name="Grigoriev I.V."/>
            <person name="Hainaut M."/>
            <person name="Henrissat B."/>
            <person name="Roux C."/>
            <person name="Martin F."/>
            <person name="Corradi N."/>
        </authorList>
    </citation>
    <scope>NUCLEOTIDE SEQUENCE [LARGE SCALE GENOMIC DNA]</scope>
    <source>
        <strain evidence="2 3">DAOM 197198</strain>
    </source>
</reference>
<proteinExistence type="predicted"/>
<dbReference type="AlphaFoldDB" id="A0A2P4P6R3"/>
<sequence>MIESVLPIFRNSLIILSSSVFHQLSILLSCKSVFWSSHVESLISLLVFIFSCKLPTSFLTFLIC</sequence>
<feature type="non-terminal residue" evidence="2">
    <location>
        <position position="64"/>
    </location>
</feature>
<protein>
    <submittedName>
        <fullName evidence="2">Uncharacterized protein</fullName>
    </submittedName>
</protein>
<keyword evidence="1" id="KW-0472">Membrane</keyword>
<keyword evidence="1" id="KW-0812">Transmembrane</keyword>
<evidence type="ECO:0000313" key="3">
    <source>
        <dbReference type="Proteomes" id="UP000018888"/>
    </source>
</evidence>
<gene>
    <name evidence="2" type="ORF">GLOIN_2v1706855</name>
</gene>